<evidence type="ECO:0000256" key="7">
    <source>
        <dbReference type="ARBA" id="ARBA00023136"/>
    </source>
</evidence>
<dbReference type="GO" id="GO:0005886">
    <property type="term" value="C:plasma membrane"/>
    <property type="evidence" value="ECO:0007669"/>
    <property type="project" value="UniProtKB-SubCell"/>
</dbReference>
<feature type="compositionally biased region" description="Low complexity" evidence="8">
    <location>
        <begin position="116"/>
        <end position="131"/>
    </location>
</feature>
<gene>
    <name evidence="11" type="ORF">SAMN05216561_101404</name>
</gene>
<dbReference type="Pfam" id="PF12019">
    <property type="entry name" value="GspH"/>
    <property type="match status" value="1"/>
</dbReference>
<dbReference type="OrthoDB" id="3785438at2"/>
<keyword evidence="5 9" id="KW-0812">Transmembrane</keyword>
<name>A0A1I3BYL2_9ACTN</name>
<dbReference type="SUPFAM" id="SSF54523">
    <property type="entry name" value="Pili subunits"/>
    <property type="match status" value="1"/>
</dbReference>
<dbReference type="GO" id="GO:0015627">
    <property type="term" value="C:type II protein secretion system complex"/>
    <property type="evidence" value="ECO:0007669"/>
    <property type="project" value="InterPro"/>
</dbReference>
<feature type="transmembrane region" description="Helical" evidence="9">
    <location>
        <begin position="12"/>
        <end position="37"/>
    </location>
</feature>
<keyword evidence="7 9" id="KW-0472">Membrane</keyword>
<evidence type="ECO:0000256" key="1">
    <source>
        <dbReference type="ARBA" id="ARBA00004377"/>
    </source>
</evidence>
<evidence type="ECO:0000256" key="2">
    <source>
        <dbReference type="ARBA" id="ARBA00022475"/>
    </source>
</evidence>
<keyword evidence="6 9" id="KW-1133">Transmembrane helix</keyword>
<keyword evidence="4" id="KW-0997">Cell inner membrane</keyword>
<dbReference type="RefSeq" id="WP_091109954.1">
    <property type="nucleotide sequence ID" value="NZ_BKAF01000001.1"/>
</dbReference>
<comment type="subcellular location">
    <subcellularLocation>
        <location evidence="1">Cell inner membrane</location>
        <topology evidence="1">Single-pass membrane protein</topology>
    </subcellularLocation>
</comment>
<evidence type="ECO:0000256" key="3">
    <source>
        <dbReference type="ARBA" id="ARBA00022481"/>
    </source>
</evidence>
<keyword evidence="2" id="KW-1003">Cell membrane</keyword>
<evidence type="ECO:0000313" key="11">
    <source>
        <dbReference type="EMBL" id="SFH67395.1"/>
    </source>
</evidence>
<accession>A0A1I3BYL2</accession>
<evidence type="ECO:0000313" key="12">
    <source>
        <dbReference type="Proteomes" id="UP000198649"/>
    </source>
</evidence>
<dbReference type="InterPro" id="IPR022346">
    <property type="entry name" value="T2SS_GspH"/>
</dbReference>
<dbReference type="InterPro" id="IPR045584">
    <property type="entry name" value="Pilin-like"/>
</dbReference>
<evidence type="ECO:0000259" key="10">
    <source>
        <dbReference type="Pfam" id="PF12019"/>
    </source>
</evidence>
<evidence type="ECO:0000256" key="5">
    <source>
        <dbReference type="ARBA" id="ARBA00022692"/>
    </source>
</evidence>
<protein>
    <submittedName>
        <fullName evidence="11">Type IV fimbrial biogenesis protein FimT</fullName>
    </submittedName>
</protein>
<evidence type="ECO:0000256" key="9">
    <source>
        <dbReference type="SAM" id="Phobius"/>
    </source>
</evidence>
<keyword evidence="3" id="KW-0488">Methylation</keyword>
<organism evidence="11 12">
    <name type="scientific">Nocardioides psychrotolerans</name>
    <dbReference type="NCBI Taxonomy" id="1005945"/>
    <lineage>
        <taxon>Bacteria</taxon>
        <taxon>Bacillati</taxon>
        <taxon>Actinomycetota</taxon>
        <taxon>Actinomycetes</taxon>
        <taxon>Propionibacteriales</taxon>
        <taxon>Nocardioidaceae</taxon>
        <taxon>Nocardioides</taxon>
    </lineage>
</organism>
<feature type="domain" description="General secretion pathway GspH" evidence="10">
    <location>
        <begin position="46"/>
        <end position="152"/>
    </location>
</feature>
<evidence type="ECO:0000256" key="6">
    <source>
        <dbReference type="ARBA" id="ARBA00022989"/>
    </source>
</evidence>
<reference evidence="11 12" key="1">
    <citation type="submission" date="2016-10" db="EMBL/GenBank/DDBJ databases">
        <authorList>
            <person name="de Groot N.N."/>
        </authorList>
    </citation>
    <scope>NUCLEOTIDE SEQUENCE [LARGE SCALE GENOMIC DNA]</scope>
    <source>
        <strain evidence="11 12">CGMCC 1.11156</strain>
    </source>
</reference>
<feature type="region of interest" description="Disordered" evidence="8">
    <location>
        <begin position="116"/>
        <end position="138"/>
    </location>
</feature>
<dbReference type="Proteomes" id="UP000198649">
    <property type="component" value="Unassembled WGS sequence"/>
</dbReference>
<keyword evidence="12" id="KW-1185">Reference proteome</keyword>
<sequence>MPADQHADTGATLIELVVTIALAGVLMAIAVGGYVAWARSSEQEGAASEVQAVLRQAQQRAVTEGRATCVEFDTARDRWTLFRGACTDTGRTVLEGPVRLDSSRVHLTTAAFTSSAGSTSGTTFSSRGTATPGRVRIGRDGSSRVLTITVEGLTGRVDTQ</sequence>
<dbReference type="GO" id="GO:0015628">
    <property type="term" value="P:protein secretion by the type II secretion system"/>
    <property type="evidence" value="ECO:0007669"/>
    <property type="project" value="InterPro"/>
</dbReference>
<dbReference type="Gene3D" id="3.30.700.10">
    <property type="entry name" value="Glycoprotein, Type 4 Pilin"/>
    <property type="match status" value="1"/>
</dbReference>
<dbReference type="EMBL" id="FOQG01000001">
    <property type="protein sequence ID" value="SFH67395.1"/>
    <property type="molecule type" value="Genomic_DNA"/>
</dbReference>
<dbReference type="STRING" id="1005945.SAMN05216561_101404"/>
<evidence type="ECO:0000256" key="8">
    <source>
        <dbReference type="SAM" id="MobiDB-lite"/>
    </source>
</evidence>
<dbReference type="AlphaFoldDB" id="A0A1I3BYL2"/>
<proteinExistence type="predicted"/>
<evidence type="ECO:0000256" key="4">
    <source>
        <dbReference type="ARBA" id="ARBA00022519"/>
    </source>
</evidence>